<sequence length="469" mass="52480">MEDSPWSRIPTEMAQEITAHNADDAPTLRAMSLVSRATRFLAIIHLFSSIFFSCVEDFGWWLDMLERTPDLATVVRTVKFSSRDTTRSKRCLGLDSVRRFSYSPIVPVIPPLPRVDLVVWNSSAGHPPVPMMAAHMALFPRVRKLQLRNVVFHSFAQLSALIGACAGRLRSLSFEDVIMDEAKLVAPVEETSSDLVAPDLTALDELRLHKCDAEPEQEVVARLIEHCPPTGLQSLILGGTLSDDIEACSLATTEKLLQFAAPSLVNLVLESTSIPSPHDRVIAMFGRLPVFAALETFTVWLGSDQMAKTVVNALEGAPNLTRLNFRIPLFQDGYSDVRDALIDILWDAFPWGGSGSMKTVLTRKFPSCRRIVFQFCLLDHSDVHFRRGARRRLKRRLKEKLEESGAELDGEYLQVEWLDEDFNPVVYRETNGKPFWSFSTVGRLYDSDEPETEASDCESESSDSSDSVG</sequence>
<comment type="caution">
    <text evidence="2">The sequence shown here is derived from an EMBL/GenBank/DDBJ whole genome shotgun (WGS) entry which is preliminary data.</text>
</comment>
<feature type="region of interest" description="Disordered" evidence="1">
    <location>
        <begin position="447"/>
        <end position="469"/>
    </location>
</feature>
<organism evidence="2 3">
    <name type="scientific">Roridomyces roridus</name>
    <dbReference type="NCBI Taxonomy" id="1738132"/>
    <lineage>
        <taxon>Eukaryota</taxon>
        <taxon>Fungi</taxon>
        <taxon>Dikarya</taxon>
        <taxon>Basidiomycota</taxon>
        <taxon>Agaricomycotina</taxon>
        <taxon>Agaricomycetes</taxon>
        <taxon>Agaricomycetidae</taxon>
        <taxon>Agaricales</taxon>
        <taxon>Marasmiineae</taxon>
        <taxon>Mycenaceae</taxon>
        <taxon>Roridomyces</taxon>
    </lineage>
</organism>
<dbReference type="InterPro" id="IPR032675">
    <property type="entry name" value="LRR_dom_sf"/>
</dbReference>
<evidence type="ECO:0000313" key="2">
    <source>
        <dbReference type="EMBL" id="KAJ7636874.1"/>
    </source>
</evidence>
<evidence type="ECO:0000313" key="3">
    <source>
        <dbReference type="Proteomes" id="UP001221142"/>
    </source>
</evidence>
<dbReference type="AlphaFoldDB" id="A0AAD7C1W1"/>
<accession>A0AAD7C1W1</accession>
<dbReference type="EMBL" id="JARKIF010000006">
    <property type="protein sequence ID" value="KAJ7636874.1"/>
    <property type="molecule type" value="Genomic_DNA"/>
</dbReference>
<name>A0AAD7C1W1_9AGAR</name>
<dbReference type="Gene3D" id="3.80.10.10">
    <property type="entry name" value="Ribonuclease Inhibitor"/>
    <property type="match status" value="1"/>
</dbReference>
<evidence type="ECO:0000256" key="1">
    <source>
        <dbReference type="SAM" id="MobiDB-lite"/>
    </source>
</evidence>
<gene>
    <name evidence="2" type="ORF">FB45DRAFT_907564</name>
</gene>
<reference evidence="2" key="1">
    <citation type="submission" date="2023-03" db="EMBL/GenBank/DDBJ databases">
        <title>Massive genome expansion in bonnet fungi (Mycena s.s.) driven by repeated elements and novel gene families across ecological guilds.</title>
        <authorList>
            <consortium name="Lawrence Berkeley National Laboratory"/>
            <person name="Harder C.B."/>
            <person name="Miyauchi S."/>
            <person name="Viragh M."/>
            <person name="Kuo A."/>
            <person name="Thoen E."/>
            <person name="Andreopoulos B."/>
            <person name="Lu D."/>
            <person name="Skrede I."/>
            <person name="Drula E."/>
            <person name="Henrissat B."/>
            <person name="Morin E."/>
            <person name="Kohler A."/>
            <person name="Barry K."/>
            <person name="LaButti K."/>
            <person name="Morin E."/>
            <person name="Salamov A."/>
            <person name="Lipzen A."/>
            <person name="Mereny Z."/>
            <person name="Hegedus B."/>
            <person name="Baldrian P."/>
            <person name="Stursova M."/>
            <person name="Weitz H."/>
            <person name="Taylor A."/>
            <person name="Grigoriev I.V."/>
            <person name="Nagy L.G."/>
            <person name="Martin F."/>
            <person name="Kauserud H."/>
        </authorList>
    </citation>
    <scope>NUCLEOTIDE SEQUENCE</scope>
    <source>
        <strain evidence="2">9284</strain>
    </source>
</reference>
<dbReference type="Proteomes" id="UP001221142">
    <property type="component" value="Unassembled WGS sequence"/>
</dbReference>
<feature type="compositionally biased region" description="Acidic residues" evidence="1">
    <location>
        <begin position="447"/>
        <end position="463"/>
    </location>
</feature>
<proteinExistence type="predicted"/>
<keyword evidence="3" id="KW-1185">Reference proteome</keyword>
<protein>
    <submittedName>
        <fullName evidence="2">Uncharacterized protein</fullName>
    </submittedName>
</protein>